<reference evidence="2 3" key="1">
    <citation type="journal article" date="2020" name="ISME J.">
        <title>Uncovering the hidden diversity of litter-decomposition mechanisms in mushroom-forming fungi.</title>
        <authorList>
            <person name="Floudas D."/>
            <person name="Bentzer J."/>
            <person name="Ahren D."/>
            <person name="Johansson T."/>
            <person name="Persson P."/>
            <person name="Tunlid A."/>
        </authorList>
    </citation>
    <scope>NUCLEOTIDE SEQUENCE [LARGE SCALE GENOMIC DNA]</scope>
    <source>
        <strain evidence="2 3">CBS 291.85</strain>
    </source>
</reference>
<evidence type="ECO:0000313" key="3">
    <source>
        <dbReference type="Proteomes" id="UP000559256"/>
    </source>
</evidence>
<evidence type="ECO:0000313" key="2">
    <source>
        <dbReference type="EMBL" id="KAF5368889.1"/>
    </source>
</evidence>
<keyword evidence="3" id="KW-1185">Reference proteome</keyword>
<gene>
    <name evidence="2" type="ORF">D9758_003105</name>
</gene>
<feature type="compositionally biased region" description="Basic and acidic residues" evidence="1">
    <location>
        <begin position="139"/>
        <end position="150"/>
    </location>
</feature>
<evidence type="ECO:0000256" key="1">
    <source>
        <dbReference type="SAM" id="MobiDB-lite"/>
    </source>
</evidence>
<feature type="region of interest" description="Disordered" evidence="1">
    <location>
        <begin position="139"/>
        <end position="216"/>
    </location>
</feature>
<dbReference type="OrthoDB" id="3265369at2759"/>
<protein>
    <submittedName>
        <fullName evidence="2">Uncharacterized protein</fullName>
    </submittedName>
</protein>
<feature type="compositionally biased region" description="Low complexity" evidence="1">
    <location>
        <begin position="156"/>
        <end position="168"/>
    </location>
</feature>
<proteinExistence type="predicted"/>
<dbReference type="AlphaFoldDB" id="A0A8H5LTM3"/>
<dbReference type="EMBL" id="JAACJM010000014">
    <property type="protein sequence ID" value="KAF5368889.1"/>
    <property type="molecule type" value="Genomic_DNA"/>
</dbReference>
<feature type="region of interest" description="Disordered" evidence="1">
    <location>
        <begin position="284"/>
        <end position="362"/>
    </location>
</feature>
<dbReference type="Proteomes" id="UP000559256">
    <property type="component" value="Unassembled WGS sequence"/>
</dbReference>
<feature type="compositionally biased region" description="Low complexity" evidence="1">
    <location>
        <begin position="290"/>
        <end position="320"/>
    </location>
</feature>
<sequence>MTPRSFTVFLDEDAAFTTTSTTTIASTITTTTTTTTISRPSLKASASSPAILSTSTFSSTTLTDKENYDPLTGERAAAIGAQVSGKGVKRKGSVSSGSCSSSGGSVLVTKSAEVNVKENGIGLKEKEVLVLKEKVLKGKDMRDGSKEPEPKKRRSSVSSVSSTGSVSSKKAKGKKTSGGSGSAKKPTSSRKSSRTRTRASPAPVMPRVDEETEVEATVERLSQEQIDARCYDLTVSPLADVSEAYFGPTTGTLLSIVESPSSDEESVASGFNFVKEPSTEPELRDYDYFSLSNSGSSSTLRGSSPIPPSSNSSSSSVSEPKQFSTPERKRIYSAFTFTSPSPSSERYAQAKRETSVSKLDLS</sequence>
<organism evidence="2 3">
    <name type="scientific">Tetrapyrgos nigripes</name>
    <dbReference type="NCBI Taxonomy" id="182062"/>
    <lineage>
        <taxon>Eukaryota</taxon>
        <taxon>Fungi</taxon>
        <taxon>Dikarya</taxon>
        <taxon>Basidiomycota</taxon>
        <taxon>Agaricomycotina</taxon>
        <taxon>Agaricomycetes</taxon>
        <taxon>Agaricomycetidae</taxon>
        <taxon>Agaricales</taxon>
        <taxon>Marasmiineae</taxon>
        <taxon>Marasmiaceae</taxon>
        <taxon>Tetrapyrgos</taxon>
    </lineage>
</organism>
<name>A0A8H5LTM3_9AGAR</name>
<accession>A0A8H5LTM3</accession>
<feature type="compositionally biased region" description="Basic residues" evidence="1">
    <location>
        <begin position="187"/>
        <end position="197"/>
    </location>
</feature>
<feature type="compositionally biased region" description="Low complexity" evidence="1">
    <location>
        <begin position="93"/>
        <end position="106"/>
    </location>
</feature>
<feature type="compositionally biased region" description="Low complexity" evidence="1">
    <location>
        <begin position="335"/>
        <end position="344"/>
    </location>
</feature>
<feature type="region of interest" description="Disordered" evidence="1">
    <location>
        <begin position="83"/>
        <end position="106"/>
    </location>
</feature>
<feature type="compositionally biased region" description="Basic and acidic residues" evidence="1">
    <location>
        <begin position="348"/>
        <end position="362"/>
    </location>
</feature>
<comment type="caution">
    <text evidence="2">The sequence shown here is derived from an EMBL/GenBank/DDBJ whole genome shotgun (WGS) entry which is preliminary data.</text>
</comment>